<keyword evidence="3" id="KW-1185">Reference proteome</keyword>
<reference evidence="3" key="1">
    <citation type="submission" date="2016-06" db="EMBL/GenBank/DDBJ databases">
        <title>Parallel loss of symbiosis genes in relatives of nitrogen-fixing non-legume Parasponia.</title>
        <authorList>
            <person name="Van Velzen R."/>
            <person name="Holmer R."/>
            <person name="Bu F."/>
            <person name="Rutten L."/>
            <person name="Van Zeijl A."/>
            <person name="Liu W."/>
            <person name="Santuari L."/>
            <person name="Cao Q."/>
            <person name="Sharma T."/>
            <person name="Shen D."/>
            <person name="Roswanjaya Y."/>
            <person name="Wardhani T."/>
            <person name="Kalhor M.S."/>
            <person name="Jansen J."/>
            <person name="Van den Hoogen J."/>
            <person name="Gungor B."/>
            <person name="Hartog M."/>
            <person name="Hontelez J."/>
            <person name="Verver J."/>
            <person name="Yang W.-C."/>
            <person name="Schijlen E."/>
            <person name="Repin R."/>
            <person name="Schilthuizen M."/>
            <person name="Schranz E."/>
            <person name="Heidstra R."/>
            <person name="Miyata K."/>
            <person name="Fedorova E."/>
            <person name="Kohlen W."/>
            <person name="Bisseling T."/>
            <person name="Smit S."/>
            <person name="Geurts R."/>
        </authorList>
    </citation>
    <scope>NUCLEOTIDE SEQUENCE [LARGE SCALE GENOMIC DNA]</scope>
    <source>
        <strain evidence="3">cv. RG33-2</strain>
    </source>
</reference>
<proteinExistence type="predicted"/>
<accession>A0A2P5F0I6</accession>
<gene>
    <name evidence="2" type="ORF">TorRG33x02_128480</name>
</gene>
<sequence length="115" mass="13498">MVKFIKHKAIDQNRTGKKKRKKEKENKNHISILPYQVNAQVNSRIEPSMINKLGFRHLQGDRHPIQESRIGPEIQIHEPPHKRARAGRAAPQPFEIPFWEVDSVVERLQPQKSKR</sequence>
<dbReference type="Proteomes" id="UP000237000">
    <property type="component" value="Unassembled WGS sequence"/>
</dbReference>
<evidence type="ECO:0000313" key="2">
    <source>
        <dbReference type="EMBL" id="PON91285.1"/>
    </source>
</evidence>
<organism evidence="2 3">
    <name type="scientific">Trema orientale</name>
    <name type="common">Charcoal tree</name>
    <name type="synonym">Celtis orientalis</name>
    <dbReference type="NCBI Taxonomy" id="63057"/>
    <lineage>
        <taxon>Eukaryota</taxon>
        <taxon>Viridiplantae</taxon>
        <taxon>Streptophyta</taxon>
        <taxon>Embryophyta</taxon>
        <taxon>Tracheophyta</taxon>
        <taxon>Spermatophyta</taxon>
        <taxon>Magnoliopsida</taxon>
        <taxon>eudicotyledons</taxon>
        <taxon>Gunneridae</taxon>
        <taxon>Pentapetalae</taxon>
        <taxon>rosids</taxon>
        <taxon>fabids</taxon>
        <taxon>Rosales</taxon>
        <taxon>Cannabaceae</taxon>
        <taxon>Trema</taxon>
    </lineage>
</organism>
<evidence type="ECO:0000313" key="3">
    <source>
        <dbReference type="Proteomes" id="UP000237000"/>
    </source>
</evidence>
<feature type="region of interest" description="Disordered" evidence="1">
    <location>
        <begin position="5"/>
        <end position="27"/>
    </location>
</feature>
<dbReference type="InParanoid" id="A0A2P5F0I6"/>
<comment type="caution">
    <text evidence="2">The sequence shown here is derived from an EMBL/GenBank/DDBJ whole genome shotgun (WGS) entry which is preliminary data.</text>
</comment>
<name>A0A2P5F0I6_TREOI</name>
<dbReference type="AlphaFoldDB" id="A0A2P5F0I6"/>
<evidence type="ECO:0000256" key="1">
    <source>
        <dbReference type="SAM" id="MobiDB-lite"/>
    </source>
</evidence>
<dbReference type="EMBL" id="JXTC01000075">
    <property type="protein sequence ID" value="PON91285.1"/>
    <property type="molecule type" value="Genomic_DNA"/>
</dbReference>
<dbReference type="OrthoDB" id="10324422at2759"/>
<protein>
    <submittedName>
        <fullName evidence="2">Uncharacterized protein</fullName>
    </submittedName>
</protein>